<dbReference type="CDD" id="cd00093">
    <property type="entry name" value="HTH_XRE"/>
    <property type="match status" value="1"/>
</dbReference>
<dbReference type="InterPro" id="IPR009084">
    <property type="entry name" value="B_transpositn_C"/>
</dbReference>
<dbReference type="EMBL" id="CP002457">
    <property type="protein sequence ID" value="ADV56343.1"/>
    <property type="molecule type" value="Genomic_DNA"/>
</dbReference>
<dbReference type="HOGENOM" id="CLU_056183_1_0_6"/>
<gene>
    <name evidence="2" type="ordered locus">Sput200_3724</name>
    <name evidence="3" type="ordered locus">Sput200_3984</name>
</gene>
<dbReference type="PATRIC" id="fig|399804.5.peg.3855"/>
<dbReference type="Pfam" id="PF13401">
    <property type="entry name" value="AAA_22"/>
    <property type="match status" value="1"/>
</dbReference>
<sequence length="327" mass="35292">MMNKVVSISQAEIQGSQQQQDQQQQVIATVKAMIDSKKVTQSKLAKEIDVSTSVISQYLNGKYDGIGGDAAGVTEKLTAWLALQTNRATNPVAPKFVQTQTANQIHTALAYAHAAECISVVFGASGVGKTTAAKHYANDNPNVWMITASPSASSLSECLYELALELGMDDAPRRKGPLARSIKRRLMGTGGLVIIDEADHLDYATLEELRILQEQTQVGMVLVGNNRVYAQLTGGRRNEDFARLFSRIAKKVGIHKAKKNDVTAIATAWGIQGDSERALMTQISERPGALRLLNQTLRLAAMMASGSNSAIGVNHLRAAFKDLEGVE</sequence>
<dbReference type="KEGG" id="shp:Sput200_3724"/>
<dbReference type="PANTHER" id="PTHR35894:SF5">
    <property type="entry name" value="MU-LIKE PROPHAGE FLUMU DNA TRANSPOSITION PROTEIN B"/>
    <property type="match status" value="1"/>
</dbReference>
<evidence type="ECO:0000313" key="4">
    <source>
        <dbReference type="Proteomes" id="UP000008209"/>
    </source>
</evidence>
<dbReference type="FunFam" id="3.40.50.300:FF:002149">
    <property type="entry name" value="DNA transposition protein (GpB)"/>
    <property type="match status" value="1"/>
</dbReference>
<evidence type="ECO:0000313" key="3">
    <source>
        <dbReference type="EMBL" id="ADV56343.1"/>
    </source>
</evidence>
<dbReference type="InterPro" id="IPR010982">
    <property type="entry name" value="Lambda_DNA-bd_dom_sf"/>
</dbReference>
<protein>
    <submittedName>
        <fullName evidence="3">Transcriptional regulator, XRE family</fullName>
    </submittedName>
</protein>
<name>E6XHR8_SHEP2</name>
<dbReference type="Gene3D" id="3.40.50.300">
    <property type="entry name" value="P-loop containing nucleotide triphosphate hydrolases"/>
    <property type="match status" value="1"/>
</dbReference>
<accession>E6XHR8</accession>
<dbReference type="GO" id="GO:0016887">
    <property type="term" value="F:ATP hydrolysis activity"/>
    <property type="evidence" value="ECO:0007669"/>
    <property type="project" value="InterPro"/>
</dbReference>
<dbReference type="GO" id="GO:0003677">
    <property type="term" value="F:DNA binding"/>
    <property type="evidence" value="ECO:0007669"/>
    <property type="project" value="InterPro"/>
</dbReference>
<dbReference type="InterPro" id="IPR027417">
    <property type="entry name" value="P-loop_NTPase"/>
</dbReference>
<evidence type="ECO:0000313" key="2">
    <source>
        <dbReference type="EMBL" id="ADV56103.1"/>
    </source>
</evidence>
<dbReference type="Proteomes" id="UP000008209">
    <property type="component" value="Chromosome"/>
</dbReference>
<dbReference type="Gene3D" id="1.10.260.40">
    <property type="entry name" value="lambda repressor-like DNA-binding domains"/>
    <property type="match status" value="1"/>
</dbReference>
<dbReference type="InterPro" id="IPR001387">
    <property type="entry name" value="Cro/C1-type_HTH"/>
</dbReference>
<dbReference type="InterPro" id="IPR052026">
    <property type="entry name" value="ExeA_AAA_ATPase_DNA-bind"/>
</dbReference>
<dbReference type="Pfam" id="PF01381">
    <property type="entry name" value="HTH_3"/>
    <property type="match status" value="1"/>
</dbReference>
<dbReference type="EMBL" id="CP002457">
    <property type="protein sequence ID" value="ADV56103.1"/>
    <property type="molecule type" value="Genomic_DNA"/>
</dbReference>
<dbReference type="GO" id="GO:0006313">
    <property type="term" value="P:DNA transposition"/>
    <property type="evidence" value="ECO:0007669"/>
    <property type="project" value="InterPro"/>
</dbReference>
<dbReference type="SUPFAM" id="SSF47413">
    <property type="entry name" value="lambda repressor-like DNA-binding domains"/>
    <property type="match status" value="1"/>
</dbReference>
<feature type="domain" description="HTH cro/C1-type" evidence="1">
    <location>
        <begin position="30"/>
        <end position="63"/>
    </location>
</feature>
<dbReference type="SUPFAM" id="SSF47681">
    <property type="entry name" value="C-terminal domain of B transposition protein"/>
    <property type="match status" value="1"/>
</dbReference>
<dbReference type="PANTHER" id="PTHR35894">
    <property type="entry name" value="GENERAL SECRETION PATHWAY PROTEIN A-RELATED"/>
    <property type="match status" value="1"/>
</dbReference>
<dbReference type="KEGG" id="shp:Sput200_3984"/>
<dbReference type="SUPFAM" id="SSF52540">
    <property type="entry name" value="P-loop containing nucleoside triphosphate hydrolases"/>
    <property type="match status" value="1"/>
</dbReference>
<organism evidence="3 4">
    <name type="scientific">Shewanella putrefaciens (strain 200)</name>
    <dbReference type="NCBI Taxonomy" id="399804"/>
    <lineage>
        <taxon>Bacteria</taxon>
        <taxon>Pseudomonadati</taxon>
        <taxon>Pseudomonadota</taxon>
        <taxon>Gammaproteobacteria</taxon>
        <taxon>Alteromonadales</taxon>
        <taxon>Shewanellaceae</taxon>
        <taxon>Shewanella</taxon>
    </lineage>
</organism>
<proteinExistence type="predicted"/>
<dbReference type="AlphaFoldDB" id="E6XHR8"/>
<dbReference type="Gene3D" id="1.10.1180.10">
    <property type="entry name" value="B transposition protein, C-terminal domain"/>
    <property type="match status" value="1"/>
</dbReference>
<dbReference type="PROSITE" id="PS50943">
    <property type="entry name" value="HTH_CROC1"/>
    <property type="match status" value="1"/>
</dbReference>
<dbReference type="InterPro" id="IPR049945">
    <property type="entry name" value="AAA_22"/>
</dbReference>
<dbReference type="InterPro" id="IPR036733">
    <property type="entry name" value="B_transposit_C_sf"/>
</dbReference>
<reference evidence="3 4" key="1">
    <citation type="submission" date="2011-01" db="EMBL/GenBank/DDBJ databases">
        <title>Complete sequence of Shewanella putrefaciens 200.</title>
        <authorList>
            <consortium name="US DOE Joint Genome Institute"/>
            <person name="Lucas S."/>
            <person name="Copeland A."/>
            <person name="Lapidus A."/>
            <person name="Cheng J.-F."/>
            <person name="Bruce D."/>
            <person name="Goodwin L."/>
            <person name="Pitluck S."/>
            <person name="Munk A.C."/>
            <person name="Detter J.C."/>
            <person name="Han C."/>
            <person name="Tapia R."/>
            <person name="Land M."/>
            <person name="Hauser L."/>
            <person name="Chang Y.-J."/>
            <person name="Jeffries C."/>
            <person name="Kyrpides N."/>
            <person name="Ivanova N."/>
            <person name="Mikhailova N."/>
            <person name="Kolker E."/>
            <person name="Lawrence C."/>
            <person name="McCue L.A."/>
            <person name="DiChristina T."/>
            <person name="Nealson K."/>
            <person name="Fredrickson J.K."/>
            <person name="Woyke T."/>
        </authorList>
    </citation>
    <scope>NUCLEOTIDE SEQUENCE [LARGE SCALE GENOMIC DNA]</scope>
    <source>
        <strain evidence="3 4">200</strain>
    </source>
</reference>
<evidence type="ECO:0000259" key="1">
    <source>
        <dbReference type="PROSITE" id="PS50943"/>
    </source>
</evidence>
<dbReference type="Pfam" id="PF09077">
    <property type="entry name" value="Phage-MuB_C"/>
    <property type="match status" value="1"/>
</dbReference>